<dbReference type="EMBL" id="JASNQZ010000006">
    <property type="protein sequence ID" value="KAL0955716.1"/>
    <property type="molecule type" value="Genomic_DNA"/>
</dbReference>
<evidence type="ECO:0000256" key="2">
    <source>
        <dbReference type="ARBA" id="ARBA00022670"/>
    </source>
</evidence>
<gene>
    <name evidence="12" type="ORF">HGRIS_001936</name>
</gene>
<comment type="similarity">
    <text evidence="1">Belongs to the peptidase M43B family.</text>
</comment>
<evidence type="ECO:0000256" key="8">
    <source>
        <dbReference type="ARBA" id="ARBA00023157"/>
    </source>
</evidence>
<evidence type="ECO:0000256" key="4">
    <source>
        <dbReference type="ARBA" id="ARBA00022729"/>
    </source>
</evidence>
<reference evidence="13" key="1">
    <citation type="submission" date="2024-06" db="EMBL/GenBank/DDBJ databases">
        <title>Multi-omics analyses provide insights into the biosynthesis of the anticancer antibiotic pleurotin in Hohenbuehelia grisea.</title>
        <authorList>
            <person name="Weaver J.A."/>
            <person name="Alberti F."/>
        </authorList>
    </citation>
    <scope>NUCLEOTIDE SEQUENCE [LARGE SCALE GENOMIC DNA]</scope>
    <source>
        <strain evidence="13">T-177</strain>
    </source>
</reference>
<protein>
    <recommendedName>
        <fullName evidence="11">Peptidase M43 pregnancy-associated plasma-A domain-containing protein</fullName>
    </recommendedName>
</protein>
<keyword evidence="5" id="KW-0378">Hydrolase</keyword>
<proteinExistence type="inferred from homology"/>
<evidence type="ECO:0000256" key="6">
    <source>
        <dbReference type="ARBA" id="ARBA00022833"/>
    </source>
</evidence>
<dbReference type="SUPFAM" id="SSF55486">
    <property type="entry name" value="Metalloproteases ('zincins'), catalytic domain"/>
    <property type="match status" value="1"/>
</dbReference>
<keyword evidence="2" id="KW-0645">Protease</keyword>
<dbReference type="PANTHER" id="PTHR47466:SF1">
    <property type="entry name" value="METALLOPROTEASE MEP1 (AFU_ORTHOLOGUE AFUA_1G07730)-RELATED"/>
    <property type="match status" value="1"/>
</dbReference>
<dbReference type="CDD" id="cd04275">
    <property type="entry name" value="ZnMc_pappalysin_like"/>
    <property type="match status" value="1"/>
</dbReference>
<keyword evidence="4 10" id="KW-0732">Signal</keyword>
<evidence type="ECO:0000313" key="12">
    <source>
        <dbReference type="EMBL" id="KAL0955716.1"/>
    </source>
</evidence>
<sequence>MFSILAVTLYVASSFVAGSPLTGLSTGRCGTYISPEKINAAEKHFAANKVSFSGSKKADTKINVHFHIIQKDDTREGGNIPDSDLEKQVEILNQDYANTTFSFAFSSSSNINRTTNVEWFTSAGPDSKEQTDMKTSLRQGGPTDLNVFTVGFEKGVYEGLLGYAVFPSDYKDAPEDDGIVVLHTTIPGGSMSSYNNGRTLTHEVGHWVGLYHTFQEGCSGEGDRVDDTPAQARATSGCPKEAVDTCPEDEGDDPVHNFMDYASDDCMNHFTDGQIKRMSEQMNTYRGTEL</sequence>
<keyword evidence="8" id="KW-1015">Disulfide bond</keyword>
<dbReference type="Proteomes" id="UP001556367">
    <property type="component" value="Unassembled WGS sequence"/>
</dbReference>
<name>A0ABR3JJK9_9AGAR</name>
<evidence type="ECO:0000256" key="5">
    <source>
        <dbReference type="ARBA" id="ARBA00022801"/>
    </source>
</evidence>
<feature type="region of interest" description="Disordered" evidence="9">
    <location>
        <begin position="221"/>
        <end position="254"/>
    </location>
</feature>
<dbReference type="PANTHER" id="PTHR47466">
    <property type="match status" value="1"/>
</dbReference>
<feature type="signal peptide" evidence="10">
    <location>
        <begin position="1"/>
        <end position="18"/>
    </location>
</feature>
<feature type="chain" id="PRO_5047090232" description="Peptidase M43 pregnancy-associated plasma-A domain-containing protein" evidence="10">
    <location>
        <begin position="19"/>
        <end position="290"/>
    </location>
</feature>
<comment type="caution">
    <text evidence="12">The sequence shown here is derived from an EMBL/GenBank/DDBJ whole genome shotgun (WGS) entry which is preliminary data.</text>
</comment>
<evidence type="ECO:0000259" key="11">
    <source>
        <dbReference type="Pfam" id="PF05572"/>
    </source>
</evidence>
<keyword evidence="3" id="KW-0479">Metal-binding</keyword>
<dbReference type="Pfam" id="PF05572">
    <property type="entry name" value="Peptidase_M43"/>
    <property type="match status" value="1"/>
</dbReference>
<evidence type="ECO:0000256" key="10">
    <source>
        <dbReference type="SAM" id="SignalP"/>
    </source>
</evidence>
<keyword evidence="6" id="KW-0862">Zinc</keyword>
<evidence type="ECO:0000256" key="9">
    <source>
        <dbReference type="SAM" id="MobiDB-lite"/>
    </source>
</evidence>
<keyword evidence="7" id="KW-0482">Metalloprotease</keyword>
<dbReference type="InterPro" id="IPR024079">
    <property type="entry name" value="MetalloPept_cat_dom_sf"/>
</dbReference>
<evidence type="ECO:0000313" key="13">
    <source>
        <dbReference type="Proteomes" id="UP001556367"/>
    </source>
</evidence>
<organism evidence="12 13">
    <name type="scientific">Hohenbuehelia grisea</name>
    <dbReference type="NCBI Taxonomy" id="104357"/>
    <lineage>
        <taxon>Eukaryota</taxon>
        <taxon>Fungi</taxon>
        <taxon>Dikarya</taxon>
        <taxon>Basidiomycota</taxon>
        <taxon>Agaricomycotina</taxon>
        <taxon>Agaricomycetes</taxon>
        <taxon>Agaricomycetidae</taxon>
        <taxon>Agaricales</taxon>
        <taxon>Pleurotineae</taxon>
        <taxon>Pleurotaceae</taxon>
        <taxon>Hohenbuehelia</taxon>
    </lineage>
</organism>
<accession>A0ABR3JJK9</accession>
<dbReference type="Gene3D" id="3.40.390.10">
    <property type="entry name" value="Collagenase (Catalytic Domain)"/>
    <property type="match status" value="1"/>
</dbReference>
<evidence type="ECO:0000256" key="3">
    <source>
        <dbReference type="ARBA" id="ARBA00022723"/>
    </source>
</evidence>
<evidence type="ECO:0000256" key="1">
    <source>
        <dbReference type="ARBA" id="ARBA00008721"/>
    </source>
</evidence>
<feature type="domain" description="Peptidase M43 pregnancy-associated plasma-A" evidence="11">
    <location>
        <begin position="191"/>
        <end position="282"/>
    </location>
</feature>
<dbReference type="InterPro" id="IPR008754">
    <property type="entry name" value="Peptidase_M43"/>
</dbReference>
<evidence type="ECO:0000256" key="7">
    <source>
        <dbReference type="ARBA" id="ARBA00023049"/>
    </source>
</evidence>
<keyword evidence="13" id="KW-1185">Reference proteome</keyword>